<dbReference type="HOGENOM" id="CLU_159756_0_0_6"/>
<evidence type="ECO:0000313" key="2">
    <source>
        <dbReference type="Proteomes" id="UP000023785"/>
    </source>
</evidence>
<accession>V2TL28</accession>
<reference evidence="1 2" key="1">
    <citation type="submission" date="2013-10" db="EMBL/GenBank/DDBJ databases">
        <title>The Genome Sequence of Acinetobacter nectaris CIP 110549.</title>
        <authorList>
            <consortium name="The Broad Institute Genomics Platform"/>
            <consortium name="The Broad Institute Genome Sequencing Center for Infectious Disease"/>
            <person name="Cerqueira G."/>
            <person name="Feldgarden M."/>
            <person name="Courvalin P."/>
            <person name="Grillot-Courvalin C."/>
            <person name="Clermont D."/>
            <person name="Rocha E."/>
            <person name="Yoon E.-J."/>
            <person name="Nemec A."/>
            <person name="Young S.K."/>
            <person name="Zeng Q."/>
            <person name="Gargeya S."/>
            <person name="Fitzgerald M."/>
            <person name="Abouelleil A."/>
            <person name="Alvarado L."/>
            <person name="Berlin A.M."/>
            <person name="Chapman S.B."/>
            <person name="Gainer-Dewar J."/>
            <person name="Goldberg J."/>
            <person name="Gnerre S."/>
            <person name="Griggs A."/>
            <person name="Gujja S."/>
            <person name="Hansen M."/>
            <person name="Howarth C."/>
            <person name="Imamovic A."/>
            <person name="Ireland A."/>
            <person name="Larimer J."/>
            <person name="McCowan C."/>
            <person name="Murphy C."/>
            <person name="Pearson M."/>
            <person name="Poon T.W."/>
            <person name="Priest M."/>
            <person name="Roberts A."/>
            <person name="Saif S."/>
            <person name="Shea T."/>
            <person name="Sykes S."/>
            <person name="Wortman J."/>
            <person name="Nusbaum C."/>
            <person name="Birren B."/>
        </authorList>
    </citation>
    <scope>NUCLEOTIDE SEQUENCE [LARGE SCALE GENOMIC DNA]</scope>
    <source>
        <strain evidence="1 2">CIP 110549</strain>
    </source>
</reference>
<keyword evidence="2" id="KW-1185">Reference proteome</keyword>
<proteinExistence type="predicted"/>
<dbReference type="eggNOG" id="ENOG5031RMM">
    <property type="taxonomic scope" value="Bacteria"/>
</dbReference>
<evidence type="ECO:0000313" key="1">
    <source>
        <dbReference type="EMBL" id="ESK36495.1"/>
    </source>
</evidence>
<organism evidence="1 2">
    <name type="scientific">Acinetobacter nectaris CIP 110549</name>
    <dbReference type="NCBI Taxonomy" id="1392540"/>
    <lineage>
        <taxon>Bacteria</taxon>
        <taxon>Pseudomonadati</taxon>
        <taxon>Pseudomonadota</taxon>
        <taxon>Gammaproteobacteria</taxon>
        <taxon>Moraxellales</taxon>
        <taxon>Moraxellaceae</taxon>
        <taxon>Acinetobacter</taxon>
    </lineage>
</organism>
<dbReference type="PATRIC" id="fig|1392540.3.peg.2449"/>
<dbReference type="Proteomes" id="UP000023785">
    <property type="component" value="Unassembled WGS sequence"/>
</dbReference>
<dbReference type="EMBL" id="AYER01000015">
    <property type="protein sequence ID" value="ESK36495.1"/>
    <property type="molecule type" value="Genomic_DNA"/>
</dbReference>
<dbReference type="AlphaFoldDB" id="V2TL28"/>
<protein>
    <submittedName>
        <fullName evidence="1">Uncharacterized protein</fullName>
    </submittedName>
</protein>
<dbReference type="STRING" id="1392540.P256_02548"/>
<name>V2TL28_9GAMM</name>
<gene>
    <name evidence="1" type="ORF">P256_02548</name>
</gene>
<sequence length="102" mass="10431">MPALAFAAGTSTEPFTTTVKNVKAALGPQQAEVSSKGNSLTIISPRTGISYTLGNTEGRSIILQTDAIAAANSTNADRIIAANPALSKESQDKAAKVLADMP</sequence>
<comment type="caution">
    <text evidence="1">The sequence shown here is derived from an EMBL/GenBank/DDBJ whole genome shotgun (WGS) entry which is preliminary data.</text>
</comment>